<keyword evidence="3" id="KW-0479">Metal-binding</keyword>
<evidence type="ECO:0000313" key="6">
    <source>
        <dbReference type="Proteomes" id="UP000252669"/>
    </source>
</evidence>
<reference evidence="5 6" key="1">
    <citation type="submission" date="2017-10" db="EMBL/GenBank/DDBJ databases">
        <title>Genomics of the genus Arcobacter.</title>
        <authorList>
            <person name="Perez-Cataluna A."/>
            <person name="Figueras M.J."/>
        </authorList>
    </citation>
    <scope>NUCLEOTIDE SEQUENCE [LARGE SCALE GENOMIC DNA]</scope>
    <source>
        <strain evidence="5 6">CECT 9230</strain>
    </source>
</reference>
<dbReference type="OrthoDB" id="9769567at2"/>
<dbReference type="Pfam" id="PF13416">
    <property type="entry name" value="SBP_bac_8"/>
    <property type="match status" value="1"/>
</dbReference>
<dbReference type="CDD" id="cd13542">
    <property type="entry name" value="PBP2_FutA1_ilke"/>
    <property type="match status" value="1"/>
</dbReference>
<dbReference type="GO" id="GO:0046872">
    <property type="term" value="F:metal ion binding"/>
    <property type="evidence" value="ECO:0007669"/>
    <property type="project" value="UniProtKB-KW"/>
</dbReference>
<gene>
    <name evidence="5" type="ORF">CRU91_07125</name>
</gene>
<keyword evidence="3" id="KW-0408">Iron</keyword>
<dbReference type="RefSeq" id="WP_113894533.1">
    <property type="nucleotide sequence ID" value="NZ_JANJGA010000010.1"/>
</dbReference>
<comment type="caution">
    <text evidence="5">The sequence shown here is derived from an EMBL/GenBank/DDBJ whole genome shotgun (WGS) entry which is preliminary data.</text>
</comment>
<dbReference type="AlphaFoldDB" id="A0A366MRM8"/>
<dbReference type="Gene3D" id="3.40.190.10">
    <property type="entry name" value="Periplasmic binding protein-like II"/>
    <property type="match status" value="2"/>
</dbReference>
<keyword evidence="2 4" id="KW-0732">Signal</keyword>
<dbReference type="PIRSF" id="PIRSF002825">
    <property type="entry name" value="CfbpA"/>
    <property type="match status" value="1"/>
</dbReference>
<keyword evidence="6" id="KW-1185">Reference proteome</keyword>
<accession>A0A366MRM8</accession>
<name>A0A366MRM8_9BACT</name>
<feature type="binding site" evidence="3">
    <location>
        <position position="29"/>
    </location>
    <ligand>
        <name>Fe cation</name>
        <dbReference type="ChEBI" id="CHEBI:24875"/>
    </ligand>
</feature>
<evidence type="ECO:0000256" key="2">
    <source>
        <dbReference type="ARBA" id="ARBA00022729"/>
    </source>
</evidence>
<dbReference type="EMBL" id="PDKB01000010">
    <property type="protein sequence ID" value="RBQ28941.1"/>
    <property type="molecule type" value="Genomic_DNA"/>
</dbReference>
<protein>
    <submittedName>
        <fullName evidence="5">Fe(3+) ABC transporter substrate-binding protein</fullName>
    </submittedName>
</protein>
<feature type="binding site" evidence="3">
    <location>
        <position position="216"/>
    </location>
    <ligand>
        <name>Fe cation</name>
        <dbReference type="ChEBI" id="CHEBI:24875"/>
    </ligand>
</feature>
<evidence type="ECO:0000256" key="3">
    <source>
        <dbReference type="PIRSR" id="PIRSR002825-1"/>
    </source>
</evidence>
<dbReference type="InterPro" id="IPR026045">
    <property type="entry name" value="Ferric-bd"/>
</dbReference>
<evidence type="ECO:0000256" key="4">
    <source>
        <dbReference type="SAM" id="SignalP"/>
    </source>
</evidence>
<comment type="similarity">
    <text evidence="1">Belongs to the bacterial solute-binding protein 1 family.</text>
</comment>
<feature type="binding site" evidence="3">
    <location>
        <position position="217"/>
    </location>
    <ligand>
        <name>Fe cation</name>
        <dbReference type="ChEBI" id="CHEBI:24875"/>
    </ligand>
</feature>
<dbReference type="SUPFAM" id="SSF53850">
    <property type="entry name" value="Periplasmic binding protein-like II"/>
    <property type="match status" value="1"/>
</dbReference>
<dbReference type="Proteomes" id="UP000252669">
    <property type="component" value="Unassembled WGS sequence"/>
</dbReference>
<evidence type="ECO:0000256" key="1">
    <source>
        <dbReference type="ARBA" id="ARBA00008520"/>
    </source>
</evidence>
<sequence>MIKKLALSSLLLSSFLFANNEVNVYSQRHYDSDKILFKQFEEKTGIKVNLVTAKAEELVSRLAIEGANSPADILITADIGNLYDAKQRDLLQKVESKTLEENIPSHLRDEDGKWFSLTKRARLFVYNPKTVNPKDLGDYFSITKPQFKGKVITRTSTHAYNKSLLASIIAHHGENKALEFVKGLVENFARNPKGADKDQIRAVASGEADIAIVNSYYVGVMANSGDKVDEEIAKSIGVFFPSQETTGAHINISGASVTKFAPNKDNAVKLIEFLTSVDAQGALAQGNYEYPVNPKVKPAGIVASWGEFKEDTIPLNEVGKYTKKAVEIATKGKWK</sequence>
<dbReference type="GO" id="GO:0030288">
    <property type="term" value="C:outer membrane-bounded periplasmic space"/>
    <property type="evidence" value="ECO:0007669"/>
    <property type="project" value="TreeGrafter"/>
</dbReference>
<organism evidence="5 6">
    <name type="scientific">Aliarcobacter vitoriensis</name>
    <dbReference type="NCBI Taxonomy" id="2011099"/>
    <lineage>
        <taxon>Bacteria</taxon>
        <taxon>Pseudomonadati</taxon>
        <taxon>Campylobacterota</taxon>
        <taxon>Epsilonproteobacteria</taxon>
        <taxon>Campylobacterales</taxon>
        <taxon>Arcobacteraceae</taxon>
        <taxon>Aliarcobacter</taxon>
    </lineage>
</organism>
<evidence type="ECO:0000313" key="5">
    <source>
        <dbReference type="EMBL" id="RBQ28941.1"/>
    </source>
</evidence>
<dbReference type="InterPro" id="IPR006059">
    <property type="entry name" value="SBP"/>
</dbReference>
<feature type="chain" id="PRO_5016669459" evidence="4">
    <location>
        <begin position="19"/>
        <end position="335"/>
    </location>
</feature>
<feature type="signal peptide" evidence="4">
    <location>
        <begin position="1"/>
        <end position="18"/>
    </location>
</feature>
<dbReference type="PANTHER" id="PTHR30006">
    <property type="entry name" value="THIAMINE-BINDING PERIPLASMIC PROTEIN-RELATED"/>
    <property type="match status" value="1"/>
</dbReference>
<proteinExistence type="inferred from homology"/>
<dbReference type="PANTHER" id="PTHR30006:SF15">
    <property type="entry name" value="IRON-UTILIZATION PERIPLASMIC PROTEIN"/>
    <property type="match status" value="1"/>
</dbReference>